<dbReference type="Gene3D" id="3.40.50.300">
    <property type="entry name" value="P-loop containing nucleotide triphosphate hydrolases"/>
    <property type="match status" value="1"/>
</dbReference>
<feature type="region of interest" description="Disordered" evidence="1">
    <location>
        <begin position="436"/>
        <end position="464"/>
    </location>
</feature>
<reference evidence="3 4" key="1">
    <citation type="submission" date="2012-08" db="EMBL/GenBank/DDBJ databases">
        <title>Whole genome shotgun sequence of Kineosphaera limosa NBRC 100340.</title>
        <authorList>
            <person name="Yoshida I."/>
            <person name="Isaki S."/>
            <person name="Hosoyama A."/>
            <person name="Tsuchikane K."/>
            <person name="Katsumata H."/>
            <person name="Ando Y."/>
            <person name="Ohji S."/>
            <person name="Hamada M."/>
            <person name="Tamura T."/>
            <person name="Yamazoe A."/>
            <person name="Yamazaki S."/>
            <person name="Fujita N."/>
        </authorList>
    </citation>
    <scope>NUCLEOTIDE SEQUENCE [LARGE SCALE GENOMIC DNA]</scope>
    <source>
        <strain evidence="3 4">NBRC 100340</strain>
    </source>
</reference>
<dbReference type="GO" id="GO:0019843">
    <property type="term" value="F:rRNA binding"/>
    <property type="evidence" value="ECO:0007669"/>
    <property type="project" value="TreeGrafter"/>
</dbReference>
<dbReference type="EMBL" id="BAHD01000078">
    <property type="protein sequence ID" value="GAB97670.1"/>
    <property type="molecule type" value="Genomic_DNA"/>
</dbReference>
<dbReference type="PANTHER" id="PTHR42698">
    <property type="entry name" value="GTPASE ERA"/>
    <property type="match status" value="1"/>
</dbReference>
<dbReference type="eggNOG" id="COG0699">
    <property type="taxonomic scope" value="Bacteria"/>
</dbReference>
<dbReference type="InterPro" id="IPR045063">
    <property type="entry name" value="Dynamin_N"/>
</dbReference>
<dbReference type="RefSeq" id="WP_006594202.1">
    <property type="nucleotide sequence ID" value="NZ_BAHD01000078.1"/>
</dbReference>
<dbReference type="GO" id="GO:0043024">
    <property type="term" value="F:ribosomal small subunit binding"/>
    <property type="evidence" value="ECO:0007669"/>
    <property type="project" value="TreeGrafter"/>
</dbReference>
<evidence type="ECO:0000256" key="1">
    <source>
        <dbReference type="SAM" id="MobiDB-lite"/>
    </source>
</evidence>
<organism evidence="3 4">
    <name type="scientific">Kineosphaera limosa NBRC 100340</name>
    <dbReference type="NCBI Taxonomy" id="1184609"/>
    <lineage>
        <taxon>Bacteria</taxon>
        <taxon>Bacillati</taxon>
        <taxon>Actinomycetota</taxon>
        <taxon>Actinomycetes</taxon>
        <taxon>Micrococcales</taxon>
        <taxon>Dermatophilaceae</taxon>
        <taxon>Kineosphaera</taxon>
    </lineage>
</organism>
<dbReference type="Proteomes" id="UP000008366">
    <property type="component" value="Unassembled WGS sequence"/>
</dbReference>
<feature type="domain" description="Dynamin N-terminal" evidence="2">
    <location>
        <begin position="65"/>
        <end position="207"/>
    </location>
</feature>
<dbReference type="InterPro" id="IPR027417">
    <property type="entry name" value="P-loop_NTPase"/>
</dbReference>
<dbReference type="STRING" id="1184609.KILIM_078_00020"/>
<protein>
    <recommendedName>
        <fullName evidence="2">Dynamin N-terminal domain-containing protein</fullName>
    </recommendedName>
</protein>
<evidence type="ECO:0000313" key="4">
    <source>
        <dbReference type="Proteomes" id="UP000008366"/>
    </source>
</evidence>
<dbReference type="GO" id="GO:0000028">
    <property type="term" value="P:ribosomal small subunit assembly"/>
    <property type="evidence" value="ECO:0007669"/>
    <property type="project" value="TreeGrafter"/>
</dbReference>
<name>K6WEE9_9MICO</name>
<sequence length="607" mass="63751">MTESNDAQALLRAVVGLRDCLDEATFPLPVPGADPARRGRVELLNQLDDYVIPRLRDLDAPLLAVVGGSTGAGKSTLVNSVVGASVSRSGVLRPTTRACVLVHHPADAHWFSTARILPTLNRVTGAEGDDPRSVRLVTSDALPSGLALLDAPDIDSVVSANRDLARQLLSAADLWIFVTTAARYADAVPWDLLRQSVERGTSVAVVLDRVPPGAEDEIGEHLAAMLVAEGLRHAPVFTITESQLGPDGMLPAAQVAPLRDWLTRLGEDARARSLLVRRTLAGALESLDARVADLAEASFDQVQATEQLGAIVTSAYGNALDEVSTGMSDGRLLRGEVLARWQEFVGTGEFLKQVEAGFGRLRDRVVAAVRGQPAPAEQLGQALQSGVATLLVAHAEGAALEVARRWRSVPGAEPILAGGQESGRVATAGAGSEAGATARVAGTRSVSDQPAGSTGPLGIPGVGVSSPDLGERAERLVREWQDDILQLVRAEGKDRRTTARVLSMGVNAVGVVLMLVVFSHTMGTLGGAEVGIAGGSAVLAQRLLEAIFGDQAVRTLAAKARRQLLARTEELYAQEADRLRALIEAAGVRAGQPRELTEAATQLRAGR</sequence>
<evidence type="ECO:0000313" key="3">
    <source>
        <dbReference type="EMBL" id="GAB97670.1"/>
    </source>
</evidence>
<proteinExistence type="predicted"/>
<dbReference type="SUPFAM" id="SSF52540">
    <property type="entry name" value="P-loop containing nucleoside triphosphate hydrolases"/>
    <property type="match status" value="1"/>
</dbReference>
<dbReference type="CDD" id="cd00882">
    <property type="entry name" value="Ras_like_GTPase"/>
    <property type="match status" value="1"/>
</dbReference>
<evidence type="ECO:0000259" key="2">
    <source>
        <dbReference type="Pfam" id="PF00350"/>
    </source>
</evidence>
<dbReference type="GO" id="GO:0005829">
    <property type="term" value="C:cytosol"/>
    <property type="evidence" value="ECO:0007669"/>
    <property type="project" value="TreeGrafter"/>
</dbReference>
<dbReference type="GO" id="GO:0005525">
    <property type="term" value="F:GTP binding"/>
    <property type="evidence" value="ECO:0007669"/>
    <property type="project" value="InterPro"/>
</dbReference>
<gene>
    <name evidence="3" type="ORF">KILIM_078_00020</name>
</gene>
<comment type="caution">
    <text evidence="3">The sequence shown here is derived from an EMBL/GenBank/DDBJ whole genome shotgun (WGS) entry which is preliminary data.</text>
</comment>
<dbReference type="AlphaFoldDB" id="K6WEE9"/>
<dbReference type="InterPro" id="IPR005662">
    <property type="entry name" value="GTPase_Era-like"/>
</dbReference>
<dbReference type="Pfam" id="PF00350">
    <property type="entry name" value="Dynamin_N"/>
    <property type="match status" value="1"/>
</dbReference>
<keyword evidence="4" id="KW-1185">Reference proteome</keyword>
<dbReference type="PANTHER" id="PTHR42698:SF1">
    <property type="entry name" value="GTPASE ERA, MITOCHONDRIAL"/>
    <property type="match status" value="1"/>
</dbReference>
<accession>K6WEE9</accession>